<dbReference type="PANTHER" id="PTHR43649">
    <property type="entry name" value="ARABINOSE-BINDING PROTEIN-RELATED"/>
    <property type="match status" value="1"/>
</dbReference>
<dbReference type="SUPFAM" id="SSF53850">
    <property type="entry name" value="Periplasmic binding protein-like II"/>
    <property type="match status" value="1"/>
</dbReference>
<dbReference type="PANTHER" id="PTHR43649:SF14">
    <property type="entry name" value="BLR3389 PROTEIN"/>
    <property type="match status" value="1"/>
</dbReference>
<name>A0A221W810_9PSEU</name>
<evidence type="ECO:0000256" key="1">
    <source>
        <dbReference type="ARBA" id="ARBA00008520"/>
    </source>
</evidence>
<dbReference type="InterPro" id="IPR006059">
    <property type="entry name" value="SBP"/>
</dbReference>
<dbReference type="Proteomes" id="UP000204221">
    <property type="component" value="Chromosome"/>
</dbReference>
<evidence type="ECO:0000256" key="3">
    <source>
        <dbReference type="ARBA" id="ARBA00022729"/>
    </source>
</evidence>
<dbReference type="Pfam" id="PF01547">
    <property type="entry name" value="SBP_bac_1"/>
    <property type="match status" value="1"/>
</dbReference>
<proteinExistence type="inferred from homology"/>
<dbReference type="KEGG" id="ahg:AHOG_22100"/>
<dbReference type="OrthoDB" id="9795467at2"/>
<evidence type="ECO:0000256" key="2">
    <source>
        <dbReference type="ARBA" id="ARBA00022448"/>
    </source>
</evidence>
<dbReference type="GO" id="GO:0055085">
    <property type="term" value="P:transmembrane transport"/>
    <property type="evidence" value="ECO:0007669"/>
    <property type="project" value="InterPro"/>
</dbReference>
<sequence length="443" mass="46682">MNTTPRRLTRGIGIALVVALGLTACGSGGEDSPDSASPEEIRAALEEGGSITVWAWEPTLAQTVADFQELHPAVEVELVNVGTGDDQYSALQNAHSAGSGGPDVAQIEYFALGQFSVSGAVSDLSGFGASELEDLFSPGPWNAVAGGGEVHALPMDSGPMAFFYNQDLFDEHGIEVPTTWDEYLDAARALQAADPDVYITSDNGDAGLMTSLVWQAGGRPFSVDGTSVGIDFSDEGTTRYLEIWQQLLDEDLLSPITSWTDEWYQGMADGRIASLATGAWMPANLSSGVPSGEGAWRVAPLPQWAEGETAEAENGGSGLAVPTASGDKLLAYAFIDYVTTGEGVGTRLDAGAFPATVADLESEEFLSTELPYFGGQQANQVFADAAAGVADDWSYLPYQAYANSIFNDTVGQAYVSDLPLTDALGRWEDGLRSYGVDQGFDVD</sequence>
<organism evidence="4 5">
    <name type="scientific">Actinoalloteichus hoggarensis</name>
    <dbReference type="NCBI Taxonomy" id="1470176"/>
    <lineage>
        <taxon>Bacteria</taxon>
        <taxon>Bacillati</taxon>
        <taxon>Actinomycetota</taxon>
        <taxon>Actinomycetes</taxon>
        <taxon>Pseudonocardiales</taxon>
        <taxon>Pseudonocardiaceae</taxon>
        <taxon>Actinoalloteichus</taxon>
    </lineage>
</organism>
<dbReference type="CDD" id="cd13585">
    <property type="entry name" value="PBP2_TMBP_like"/>
    <property type="match status" value="1"/>
</dbReference>
<accession>A0A221W810</accession>
<evidence type="ECO:0000313" key="5">
    <source>
        <dbReference type="Proteomes" id="UP000204221"/>
    </source>
</evidence>
<dbReference type="InterPro" id="IPR006061">
    <property type="entry name" value="SBP_1_CS"/>
</dbReference>
<dbReference type="EMBL" id="CP022521">
    <property type="protein sequence ID" value="ASO22035.1"/>
    <property type="molecule type" value="Genomic_DNA"/>
</dbReference>
<dbReference type="AlphaFoldDB" id="A0A221W810"/>
<evidence type="ECO:0000313" key="4">
    <source>
        <dbReference type="EMBL" id="ASO22035.1"/>
    </source>
</evidence>
<dbReference type="Gene3D" id="3.40.190.10">
    <property type="entry name" value="Periplasmic binding protein-like II"/>
    <property type="match status" value="3"/>
</dbReference>
<dbReference type="PROSITE" id="PS51257">
    <property type="entry name" value="PROKAR_LIPOPROTEIN"/>
    <property type="match status" value="1"/>
</dbReference>
<reference evidence="4 5" key="1">
    <citation type="submission" date="2017-07" db="EMBL/GenBank/DDBJ databases">
        <title>Complete genome sequence of Actinoalloteichus hoggarensis DSM 45943, type strain of Actinoalloteichus hoggarensis.</title>
        <authorList>
            <person name="Ruckert C."/>
            <person name="Nouioui I."/>
            <person name="Willmese J."/>
            <person name="van Wezel G."/>
            <person name="Klenk H.-P."/>
            <person name="Kalinowski J."/>
            <person name="Zotchev S.B."/>
        </authorList>
    </citation>
    <scope>NUCLEOTIDE SEQUENCE [LARGE SCALE GENOMIC DNA]</scope>
    <source>
        <strain evidence="4 5">DSM 45943</strain>
    </source>
</reference>
<protein>
    <submittedName>
        <fullName evidence="4">Lactose-binding protein</fullName>
    </submittedName>
</protein>
<dbReference type="InterPro" id="IPR050490">
    <property type="entry name" value="Bact_solute-bd_prot1"/>
</dbReference>
<keyword evidence="2" id="KW-0813">Transport</keyword>
<keyword evidence="5" id="KW-1185">Reference proteome</keyword>
<gene>
    <name evidence="4" type="primary">lacE2</name>
    <name evidence="4" type="ORF">AHOG_22100</name>
</gene>
<keyword evidence="3" id="KW-0732">Signal</keyword>
<dbReference type="PROSITE" id="PS01037">
    <property type="entry name" value="SBP_BACTERIAL_1"/>
    <property type="match status" value="1"/>
</dbReference>
<comment type="similarity">
    <text evidence="1">Belongs to the bacterial solute-binding protein 1 family.</text>
</comment>